<dbReference type="STRING" id="314276.OS145_00540"/>
<proteinExistence type="predicted"/>
<comment type="caution">
    <text evidence="2">The sequence shown here is derived from an EMBL/GenBank/DDBJ whole genome shotgun (WGS) entry which is preliminary data.</text>
</comment>
<feature type="transmembrane region" description="Helical" evidence="1">
    <location>
        <begin position="42"/>
        <end position="62"/>
    </location>
</feature>
<evidence type="ECO:0000256" key="1">
    <source>
        <dbReference type="SAM" id="Phobius"/>
    </source>
</evidence>
<gene>
    <name evidence="2" type="ORF">DCR58_05625</name>
</gene>
<keyword evidence="1" id="KW-0812">Transmembrane</keyword>
<name>A0A348WNZ0_9GAMM</name>
<dbReference type="Proteomes" id="UP000262878">
    <property type="component" value="Unassembled WGS sequence"/>
</dbReference>
<reference evidence="2 3" key="1">
    <citation type="journal article" date="2018" name="Nat. Biotechnol.">
        <title>A standardized bacterial taxonomy based on genome phylogeny substantially revises the tree of life.</title>
        <authorList>
            <person name="Parks D.H."/>
            <person name="Chuvochina M."/>
            <person name="Waite D.W."/>
            <person name="Rinke C."/>
            <person name="Skarshewski A."/>
            <person name="Chaumeil P.A."/>
            <person name="Hugenholtz P."/>
        </authorList>
    </citation>
    <scope>NUCLEOTIDE SEQUENCE [LARGE SCALE GENOMIC DNA]</scope>
    <source>
        <strain evidence="2">UBA9360</strain>
    </source>
</reference>
<protein>
    <submittedName>
        <fullName evidence="2">Uncharacterized protein</fullName>
    </submittedName>
</protein>
<dbReference type="RefSeq" id="WP_006955407.1">
    <property type="nucleotide sequence ID" value="NZ_DBGH01000025.1"/>
</dbReference>
<feature type="transmembrane region" description="Helical" evidence="1">
    <location>
        <begin position="112"/>
        <end position="131"/>
    </location>
</feature>
<feature type="transmembrane region" description="Helical" evidence="1">
    <location>
        <begin position="82"/>
        <end position="100"/>
    </location>
</feature>
<sequence>MTERNEWQQQQCRSNKLLAVWTGLWVLTLALASFGPKQWWDSSTMTYVASVVNIIMGAAMIWANKRHLDHQDELQRKVQLEAMSLALGISVVLGLAATSLTQNSLLGFDFEISHLMMVLGVTYIVALLLGMRKYR</sequence>
<evidence type="ECO:0000313" key="2">
    <source>
        <dbReference type="EMBL" id="HAR56252.1"/>
    </source>
</evidence>
<dbReference type="EMBL" id="DMUP01000128">
    <property type="protein sequence ID" value="HAR56252.1"/>
    <property type="molecule type" value="Genomic_DNA"/>
</dbReference>
<accession>A0A348WNZ0</accession>
<evidence type="ECO:0000313" key="3">
    <source>
        <dbReference type="Proteomes" id="UP000262878"/>
    </source>
</evidence>
<organism evidence="2 3">
    <name type="scientific">Idiomarina baltica</name>
    <dbReference type="NCBI Taxonomy" id="190892"/>
    <lineage>
        <taxon>Bacteria</taxon>
        <taxon>Pseudomonadati</taxon>
        <taxon>Pseudomonadota</taxon>
        <taxon>Gammaproteobacteria</taxon>
        <taxon>Alteromonadales</taxon>
        <taxon>Idiomarinaceae</taxon>
        <taxon>Idiomarina</taxon>
    </lineage>
</organism>
<keyword evidence="1" id="KW-1133">Transmembrane helix</keyword>
<dbReference type="AlphaFoldDB" id="A0A348WNZ0"/>
<keyword evidence="1" id="KW-0472">Membrane</keyword>